<gene>
    <name evidence="1" type="ORF">NCTC9381_02126</name>
</gene>
<evidence type="ECO:0000313" key="1">
    <source>
        <dbReference type="EMBL" id="SUB16223.1"/>
    </source>
</evidence>
<dbReference type="EMBL" id="UGSO01000001">
    <property type="protein sequence ID" value="SUB16223.1"/>
    <property type="molecule type" value="Genomic_DNA"/>
</dbReference>
<reference evidence="1 2" key="1">
    <citation type="submission" date="2018-06" db="EMBL/GenBank/DDBJ databases">
        <authorList>
            <consortium name="Pathogen Informatics"/>
            <person name="Doyle S."/>
        </authorList>
    </citation>
    <scope>NUCLEOTIDE SEQUENCE [LARGE SCALE GENOMIC DNA]</scope>
    <source>
        <strain evidence="1 2">NCTC9381</strain>
    </source>
</reference>
<proteinExistence type="predicted"/>
<dbReference type="AlphaFoldDB" id="A0A379AEA9"/>
<evidence type="ECO:0000313" key="2">
    <source>
        <dbReference type="Proteomes" id="UP000254640"/>
    </source>
</evidence>
<sequence length="71" mass="7594">MNEANINGVALRCQQQKNTLSFNWLALTQSDRDLSSLRSVSGDSGQGILLVKLAQMLIHGGKAFGPAVPEP</sequence>
<accession>A0A379AEA9</accession>
<dbReference type="Proteomes" id="UP000254640">
    <property type="component" value="Unassembled WGS sequence"/>
</dbReference>
<organism evidence="1 2">
    <name type="scientific">Enterobacter agglomerans</name>
    <name type="common">Erwinia herbicola</name>
    <name type="synonym">Pantoea agglomerans</name>
    <dbReference type="NCBI Taxonomy" id="549"/>
    <lineage>
        <taxon>Bacteria</taxon>
        <taxon>Pseudomonadati</taxon>
        <taxon>Pseudomonadota</taxon>
        <taxon>Gammaproteobacteria</taxon>
        <taxon>Enterobacterales</taxon>
        <taxon>Erwiniaceae</taxon>
        <taxon>Pantoea</taxon>
        <taxon>Pantoea agglomerans group</taxon>
    </lineage>
</organism>
<keyword evidence="2" id="KW-1185">Reference proteome</keyword>
<protein>
    <submittedName>
        <fullName evidence="1">Uncharacterized protein</fullName>
    </submittedName>
</protein>
<name>A0A379AEA9_ENTAG</name>